<feature type="transmembrane region" description="Helical" evidence="12">
    <location>
        <begin position="12"/>
        <end position="31"/>
    </location>
</feature>
<dbReference type="AlphaFoldDB" id="A0A0P6VQ56"/>
<evidence type="ECO:0000256" key="4">
    <source>
        <dbReference type="ARBA" id="ARBA00022475"/>
    </source>
</evidence>
<feature type="transmembrane region" description="Helical" evidence="12">
    <location>
        <begin position="296"/>
        <end position="319"/>
    </location>
</feature>
<dbReference type="GO" id="GO:0019646">
    <property type="term" value="P:aerobic electron transport chain"/>
    <property type="evidence" value="ECO:0007669"/>
    <property type="project" value="TreeGrafter"/>
</dbReference>
<dbReference type="PANTHER" id="PTHR43141">
    <property type="entry name" value="CYTOCHROME BD2 SUBUNIT II"/>
    <property type="match status" value="1"/>
</dbReference>
<name>A0A0P6VQ56_9HYPH</name>
<dbReference type="PANTHER" id="PTHR43141:SF5">
    <property type="entry name" value="CYTOCHROME BD-I UBIQUINOL OXIDASE SUBUNIT 2"/>
    <property type="match status" value="1"/>
</dbReference>
<evidence type="ECO:0000256" key="7">
    <source>
        <dbReference type="ARBA" id="ARBA00022723"/>
    </source>
</evidence>
<feature type="transmembrane region" description="Helical" evidence="12">
    <location>
        <begin position="268"/>
        <end position="289"/>
    </location>
</feature>
<dbReference type="GO" id="GO:0009055">
    <property type="term" value="F:electron transfer activity"/>
    <property type="evidence" value="ECO:0007669"/>
    <property type="project" value="TreeGrafter"/>
</dbReference>
<feature type="transmembrane region" description="Helical" evidence="12">
    <location>
        <begin position="81"/>
        <end position="103"/>
    </location>
</feature>
<comment type="caution">
    <text evidence="13">The sequence shown here is derived from an EMBL/GenBank/DDBJ whole genome shotgun (WGS) entry which is preliminary data.</text>
</comment>
<keyword evidence="9 12" id="KW-1133">Transmembrane helix</keyword>
<keyword evidence="14" id="KW-1185">Reference proteome</keyword>
<dbReference type="Proteomes" id="UP000048984">
    <property type="component" value="Unassembled WGS sequence"/>
</dbReference>
<protein>
    <submittedName>
        <fullName evidence="13">Cytochrome d ubiquinol oxidase subunit 2</fullName>
    </submittedName>
</protein>
<evidence type="ECO:0000256" key="2">
    <source>
        <dbReference type="ARBA" id="ARBA00007543"/>
    </source>
</evidence>
<keyword evidence="3" id="KW-0813">Transport</keyword>
<dbReference type="RefSeq" id="WP_054358770.1">
    <property type="nucleotide sequence ID" value="NZ_LJYW01000001.1"/>
</dbReference>
<dbReference type="STRING" id="665126.ABB55_10530"/>
<dbReference type="PIRSF" id="PIRSF000267">
    <property type="entry name" value="Cyt_oxidse_sub2"/>
    <property type="match status" value="1"/>
</dbReference>
<dbReference type="InterPro" id="IPR003317">
    <property type="entry name" value="Cyt-d_oxidase_su2"/>
</dbReference>
<feature type="transmembrane region" description="Helical" evidence="12">
    <location>
        <begin position="168"/>
        <end position="194"/>
    </location>
</feature>
<evidence type="ECO:0000256" key="11">
    <source>
        <dbReference type="ARBA" id="ARBA00023136"/>
    </source>
</evidence>
<evidence type="ECO:0000313" key="13">
    <source>
        <dbReference type="EMBL" id="KPL52607.1"/>
    </source>
</evidence>
<evidence type="ECO:0000256" key="1">
    <source>
        <dbReference type="ARBA" id="ARBA00004651"/>
    </source>
</evidence>
<reference evidence="13 14" key="2">
    <citation type="submission" date="2015-10" db="EMBL/GenBank/DDBJ databases">
        <title>Draft Genome Sequence of Prosthecomicrobium hirschii ATCC 27832.</title>
        <authorList>
            <person name="Daniel J."/>
            <person name="Givan S.A."/>
            <person name="Brun Y.V."/>
            <person name="Brown P.J."/>
        </authorList>
    </citation>
    <scope>NUCLEOTIDE SEQUENCE [LARGE SCALE GENOMIC DNA]</scope>
    <source>
        <strain evidence="13 14">16</strain>
    </source>
</reference>
<evidence type="ECO:0000256" key="9">
    <source>
        <dbReference type="ARBA" id="ARBA00022989"/>
    </source>
</evidence>
<evidence type="ECO:0000256" key="8">
    <source>
        <dbReference type="ARBA" id="ARBA00022982"/>
    </source>
</evidence>
<sequence length="383" mass="41158">MNIPVDYETLRLIWWLFLGILLIGFAIMDGFDLGAATLLRTVARTDNERRQVLNAIGPVWEGNQVWLILGGGAIFAAWPAVYATAFSGFYIAMFLVLATLILRPVGFEYRNKIADPRWRASWDWALFAGGLVPSLVFGVAIGNLLQGVPFRIDNDMRVLYEGSGLFELLNPFGLLCGLVSLAMLTGHGAVFVALKTEGPVADRARVAGALFPGLHVLLFTLAGLWIAKGLPGYALVGAVAHDGPSNPLVKEVAIVPGQWLKNYEAWPLLKAAPIAGLAGSVLTAVLVVVKRPGFAFVTSAIAIFGTISTVGVSMFPFLMPSSIAPGASLTVWDSSSSQLTLFVMLCATLLFLPIVLAYTAFVFRVLRGKMTAEAIEANSTHLY</sequence>
<gene>
    <name evidence="13" type="ORF">ABB55_10530</name>
</gene>
<dbReference type="GO" id="GO:0016682">
    <property type="term" value="F:oxidoreductase activity, acting on diphenols and related substances as donors, oxygen as acceptor"/>
    <property type="evidence" value="ECO:0007669"/>
    <property type="project" value="TreeGrafter"/>
</dbReference>
<reference evidence="13 14" key="1">
    <citation type="submission" date="2015-09" db="EMBL/GenBank/DDBJ databases">
        <authorList>
            <person name="Jackson K.R."/>
            <person name="Lunt B.L."/>
            <person name="Fisher J.N.B."/>
            <person name="Gardner A.V."/>
            <person name="Bailey M.E."/>
            <person name="Deus L.M."/>
            <person name="Earl A.S."/>
            <person name="Gibby P.D."/>
            <person name="Hartmann K.A."/>
            <person name="Liu J.E."/>
            <person name="Manci A.M."/>
            <person name="Nielsen D.A."/>
            <person name="Solomon M.B."/>
            <person name="Breakwell D.P."/>
            <person name="Burnett S.H."/>
            <person name="Grose J.H."/>
        </authorList>
    </citation>
    <scope>NUCLEOTIDE SEQUENCE [LARGE SCALE GENOMIC DNA]</scope>
    <source>
        <strain evidence="13 14">16</strain>
    </source>
</reference>
<evidence type="ECO:0000256" key="3">
    <source>
        <dbReference type="ARBA" id="ARBA00022448"/>
    </source>
</evidence>
<comment type="similarity">
    <text evidence="2">Belongs to the cytochrome ubiquinol oxidase subunit 2 family.</text>
</comment>
<dbReference type="GO" id="GO:0070069">
    <property type="term" value="C:cytochrome complex"/>
    <property type="evidence" value="ECO:0007669"/>
    <property type="project" value="TreeGrafter"/>
</dbReference>
<feature type="transmembrane region" description="Helical" evidence="12">
    <location>
        <begin position="339"/>
        <end position="363"/>
    </location>
</feature>
<evidence type="ECO:0000313" key="14">
    <source>
        <dbReference type="Proteomes" id="UP000048984"/>
    </source>
</evidence>
<keyword evidence="4" id="KW-1003">Cell membrane</keyword>
<feature type="transmembrane region" description="Helical" evidence="12">
    <location>
        <begin position="124"/>
        <end position="148"/>
    </location>
</feature>
<evidence type="ECO:0000256" key="10">
    <source>
        <dbReference type="ARBA" id="ARBA00023004"/>
    </source>
</evidence>
<keyword evidence="5" id="KW-0349">Heme</keyword>
<dbReference type="GO" id="GO:0046872">
    <property type="term" value="F:metal ion binding"/>
    <property type="evidence" value="ECO:0007669"/>
    <property type="project" value="UniProtKB-KW"/>
</dbReference>
<comment type="subcellular location">
    <subcellularLocation>
        <location evidence="1">Cell membrane</location>
        <topology evidence="1">Multi-pass membrane protein</topology>
    </subcellularLocation>
</comment>
<evidence type="ECO:0000256" key="6">
    <source>
        <dbReference type="ARBA" id="ARBA00022692"/>
    </source>
</evidence>
<dbReference type="GO" id="GO:0005886">
    <property type="term" value="C:plasma membrane"/>
    <property type="evidence" value="ECO:0007669"/>
    <property type="project" value="UniProtKB-SubCell"/>
</dbReference>
<keyword evidence="10" id="KW-0408">Iron</keyword>
<dbReference type="Pfam" id="PF02322">
    <property type="entry name" value="Cyt_bd_oxida_II"/>
    <property type="match status" value="1"/>
</dbReference>
<feature type="transmembrane region" description="Helical" evidence="12">
    <location>
        <begin position="206"/>
        <end position="227"/>
    </location>
</feature>
<dbReference type="EMBL" id="LJYW01000001">
    <property type="protein sequence ID" value="KPL52607.1"/>
    <property type="molecule type" value="Genomic_DNA"/>
</dbReference>
<organism evidence="13 14">
    <name type="scientific">Prosthecodimorpha hirschii</name>
    <dbReference type="NCBI Taxonomy" id="665126"/>
    <lineage>
        <taxon>Bacteria</taxon>
        <taxon>Pseudomonadati</taxon>
        <taxon>Pseudomonadota</taxon>
        <taxon>Alphaproteobacteria</taxon>
        <taxon>Hyphomicrobiales</taxon>
        <taxon>Ancalomicrobiaceae</taxon>
        <taxon>Prosthecodimorpha</taxon>
    </lineage>
</organism>
<keyword evidence="8" id="KW-0249">Electron transport</keyword>
<keyword evidence="7" id="KW-0479">Metal-binding</keyword>
<evidence type="ECO:0000256" key="5">
    <source>
        <dbReference type="ARBA" id="ARBA00022617"/>
    </source>
</evidence>
<keyword evidence="11 12" id="KW-0472">Membrane</keyword>
<proteinExistence type="inferred from homology"/>
<evidence type="ECO:0000256" key="12">
    <source>
        <dbReference type="SAM" id="Phobius"/>
    </source>
</evidence>
<dbReference type="NCBIfam" id="TIGR00203">
    <property type="entry name" value="cydB"/>
    <property type="match status" value="1"/>
</dbReference>
<keyword evidence="6 12" id="KW-0812">Transmembrane</keyword>
<accession>A0A0P6VQ56</accession>